<evidence type="ECO:0000256" key="9">
    <source>
        <dbReference type="ARBA" id="ARBA00022842"/>
    </source>
</evidence>
<evidence type="ECO:0000256" key="5">
    <source>
        <dbReference type="ARBA" id="ARBA00022630"/>
    </source>
</evidence>
<keyword evidence="9 12" id="KW-0460">Magnesium</keyword>
<evidence type="ECO:0000256" key="4">
    <source>
        <dbReference type="ARBA" id="ARBA00016337"/>
    </source>
</evidence>
<dbReference type="InterPro" id="IPR003374">
    <property type="entry name" value="ApbE-like_sf"/>
</dbReference>
<dbReference type="SUPFAM" id="SSF143631">
    <property type="entry name" value="ApbE-like"/>
    <property type="match status" value="1"/>
</dbReference>
<evidence type="ECO:0000256" key="11">
    <source>
        <dbReference type="ARBA" id="ARBA00048540"/>
    </source>
</evidence>
<dbReference type="GO" id="GO:0016740">
    <property type="term" value="F:transferase activity"/>
    <property type="evidence" value="ECO:0007669"/>
    <property type="project" value="UniProtKB-KW"/>
</dbReference>
<comment type="catalytic activity">
    <reaction evidence="11 12">
        <text>L-threonyl-[protein] + FAD = FMN-L-threonyl-[protein] + AMP + H(+)</text>
        <dbReference type="Rhea" id="RHEA:36847"/>
        <dbReference type="Rhea" id="RHEA-COMP:11060"/>
        <dbReference type="Rhea" id="RHEA-COMP:11061"/>
        <dbReference type="ChEBI" id="CHEBI:15378"/>
        <dbReference type="ChEBI" id="CHEBI:30013"/>
        <dbReference type="ChEBI" id="CHEBI:57692"/>
        <dbReference type="ChEBI" id="CHEBI:74257"/>
        <dbReference type="ChEBI" id="CHEBI:456215"/>
        <dbReference type="EC" id="2.7.1.180"/>
    </reaction>
</comment>
<keyword evidence="14" id="KW-1185">Reference proteome</keyword>
<dbReference type="InterPro" id="IPR024932">
    <property type="entry name" value="ApbE"/>
</dbReference>
<keyword evidence="8 12" id="KW-0274">FAD</keyword>
<evidence type="ECO:0000313" key="13">
    <source>
        <dbReference type="EMBL" id="MDO3383082.1"/>
    </source>
</evidence>
<organism evidence="13 14">
    <name type="scientific">Gilvimarinus algae</name>
    <dbReference type="NCBI Taxonomy" id="3058037"/>
    <lineage>
        <taxon>Bacteria</taxon>
        <taxon>Pseudomonadati</taxon>
        <taxon>Pseudomonadota</taxon>
        <taxon>Gammaproteobacteria</taxon>
        <taxon>Cellvibrionales</taxon>
        <taxon>Cellvibrionaceae</taxon>
        <taxon>Gilvimarinus</taxon>
    </lineage>
</organism>
<evidence type="ECO:0000256" key="10">
    <source>
        <dbReference type="ARBA" id="ARBA00031306"/>
    </source>
</evidence>
<comment type="similarity">
    <text evidence="2 12">Belongs to the ApbE family.</text>
</comment>
<dbReference type="PANTHER" id="PTHR30040:SF2">
    <property type="entry name" value="FAD:PROTEIN FMN TRANSFERASE"/>
    <property type="match status" value="1"/>
</dbReference>
<evidence type="ECO:0000256" key="2">
    <source>
        <dbReference type="ARBA" id="ARBA00008282"/>
    </source>
</evidence>
<gene>
    <name evidence="13" type="ORF">QWI16_12960</name>
</gene>
<dbReference type="PIRSF" id="PIRSF006268">
    <property type="entry name" value="ApbE"/>
    <property type="match status" value="1"/>
</dbReference>
<evidence type="ECO:0000256" key="6">
    <source>
        <dbReference type="ARBA" id="ARBA00022679"/>
    </source>
</evidence>
<dbReference type="PANTHER" id="PTHR30040">
    <property type="entry name" value="THIAMINE BIOSYNTHESIS LIPOPROTEIN APBE"/>
    <property type="match status" value="1"/>
</dbReference>
<dbReference type="Proteomes" id="UP001168380">
    <property type="component" value="Unassembled WGS sequence"/>
</dbReference>
<proteinExistence type="inferred from homology"/>
<comment type="cofactor">
    <cofactor evidence="1">
        <name>Mg(2+)</name>
        <dbReference type="ChEBI" id="CHEBI:18420"/>
    </cofactor>
</comment>
<keyword evidence="7 12" id="KW-0479">Metal-binding</keyword>
<accession>A0ABT8TL61</accession>
<evidence type="ECO:0000256" key="7">
    <source>
        <dbReference type="ARBA" id="ARBA00022723"/>
    </source>
</evidence>
<comment type="caution">
    <text evidence="13">The sequence shown here is derived from an EMBL/GenBank/DDBJ whole genome shotgun (WGS) entry which is preliminary data.</text>
</comment>
<evidence type="ECO:0000256" key="12">
    <source>
        <dbReference type="PIRNR" id="PIRNR006268"/>
    </source>
</evidence>
<name>A0ABT8TL61_9GAMM</name>
<evidence type="ECO:0000256" key="8">
    <source>
        <dbReference type="ARBA" id="ARBA00022827"/>
    </source>
</evidence>
<dbReference type="Gene3D" id="3.10.520.10">
    <property type="entry name" value="ApbE-like domains"/>
    <property type="match status" value="1"/>
</dbReference>
<evidence type="ECO:0000313" key="14">
    <source>
        <dbReference type="Proteomes" id="UP001168380"/>
    </source>
</evidence>
<evidence type="ECO:0000256" key="1">
    <source>
        <dbReference type="ARBA" id="ARBA00001946"/>
    </source>
</evidence>
<sequence>MASPCELFVRLPKQSDACELIERAASEAQRIEQHFSRYRQDNPLYRINHSGGQATALDDEYARLFEYALQLYHLSDGQFDISSGSLRHLWVFDAAQRQAPAAAAIDAALELVGLARVHWQKPWLRLPAGMQLDFGGIAKEYAVDRAAQIIEQHGSADYLVNFGGDCRCRASVTKPWRIAIESVCEPPNNDNGVTLVEGAIATSGTTKRYFKQGGKRYGHILDPRSGRPVEEAPLSVSVVAQTCVEAGSLSTLAMLQGANARAFLEQQGVLHWVLRASDHS</sequence>
<evidence type="ECO:0000256" key="3">
    <source>
        <dbReference type="ARBA" id="ARBA00011955"/>
    </source>
</evidence>
<keyword evidence="6 12" id="KW-0808">Transferase</keyword>
<reference evidence="13" key="1">
    <citation type="submission" date="2023-07" db="EMBL/GenBank/DDBJ databases">
        <title>Gilvimarinus algae sp. nov., isolated from the surface of Kelp.</title>
        <authorList>
            <person name="Sun Y.Y."/>
            <person name="Gong Y."/>
            <person name="Du Z.J."/>
        </authorList>
    </citation>
    <scope>NUCLEOTIDE SEQUENCE</scope>
    <source>
        <strain evidence="13">SDUM040014</strain>
    </source>
</reference>
<dbReference type="RefSeq" id="WP_302713789.1">
    <property type="nucleotide sequence ID" value="NZ_JAULRT010000060.1"/>
</dbReference>
<dbReference type="EMBL" id="JAULRT010000060">
    <property type="protein sequence ID" value="MDO3383082.1"/>
    <property type="molecule type" value="Genomic_DNA"/>
</dbReference>
<keyword evidence="5 12" id="KW-0285">Flavoprotein</keyword>
<protein>
    <recommendedName>
        <fullName evidence="4 12">FAD:protein FMN transferase</fullName>
        <ecNumber evidence="3 12">2.7.1.180</ecNumber>
    </recommendedName>
    <alternativeName>
        <fullName evidence="10 12">Flavin transferase</fullName>
    </alternativeName>
</protein>
<dbReference type="Pfam" id="PF02424">
    <property type="entry name" value="ApbE"/>
    <property type="match status" value="1"/>
</dbReference>
<dbReference type="EC" id="2.7.1.180" evidence="3 12"/>